<dbReference type="CDD" id="cd08582">
    <property type="entry name" value="GDPD_like_2"/>
    <property type="match status" value="1"/>
</dbReference>
<reference evidence="2" key="1">
    <citation type="submission" date="2023-01" db="EMBL/GenBank/DDBJ databases">
        <title>Sulfurovum sp. zt1-1 genome assembly.</title>
        <authorList>
            <person name="Wang J."/>
        </authorList>
    </citation>
    <scope>NUCLEOTIDE SEQUENCE</scope>
    <source>
        <strain evidence="2">Zt1-1</strain>
    </source>
</reference>
<proteinExistence type="predicted"/>
<dbReference type="PANTHER" id="PTHR46211">
    <property type="entry name" value="GLYCEROPHOSPHORYL DIESTER PHOSPHODIESTERASE"/>
    <property type="match status" value="1"/>
</dbReference>
<dbReference type="Proteomes" id="UP001169069">
    <property type="component" value="Unassembled WGS sequence"/>
</dbReference>
<dbReference type="PROSITE" id="PS51704">
    <property type="entry name" value="GP_PDE"/>
    <property type="match status" value="1"/>
</dbReference>
<gene>
    <name evidence="2" type="ORF">PGH07_00935</name>
</gene>
<dbReference type="RefSeq" id="WP_289412015.1">
    <property type="nucleotide sequence ID" value="NZ_JAQIBD010000001.1"/>
</dbReference>
<protein>
    <submittedName>
        <fullName evidence="2">Glycerophosphodiester phosphodiesterase</fullName>
    </submittedName>
</protein>
<evidence type="ECO:0000259" key="1">
    <source>
        <dbReference type="PROSITE" id="PS51704"/>
    </source>
</evidence>
<accession>A0ABT7QV73</accession>
<organism evidence="2 3">
    <name type="scientific">Sulfurovum zhangzhouensis</name>
    <dbReference type="NCBI Taxonomy" id="3019067"/>
    <lineage>
        <taxon>Bacteria</taxon>
        <taxon>Pseudomonadati</taxon>
        <taxon>Campylobacterota</taxon>
        <taxon>Epsilonproteobacteria</taxon>
        <taxon>Campylobacterales</taxon>
        <taxon>Sulfurovaceae</taxon>
        <taxon>Sulfurovum</taxon>
    </lineage>
</organism>
<name>A0ABT7QV73_9BACT</name>
<dbReference type="EMBL" id="JAQIBD010000001">
    <property type="protein sequence ID" value="MDM5270739.1"/>
    <property type="molecule type" value="Genomic_DNA"/>
</dbReference>
<dbReference type="InterPro" id="IPR017946">
    <property type="entry name" value="PLC-like_Pdiesterase_TIM-brl"/>
</dbReference>
<evidence type="ECO:0000313" key="2">
    <source>
        <dbReference type="EMBL" id="MDM5270739.1"/>
    </source>
</evidence>
<dbReference type="Pfam" id="PF03009">
    <property type="entry name" value="GDPD"/>
    <property type="match status" value="1"/>
</dbReference>
<sequence length="233" mass="26316">MIVAHRGASMDAPENTIPAFKLAWEQDADAIEGDFRLTKDGHIVCIHDADTKRVSDTKLVVRHATLAELRKLDVGIPTISEVLSTIPEQKMIYIEIKCGTEIIPALLEEIERSDLTKEQIVVISFHKEVIQALKNETPQYKAIWLSQFKKDISGKTSPSLETVLTTLKQIKADGFSSSIKFIDEAFIKRVKEEGYEYHVWTIDDAKSARLFNTWGVNSITTNRPGYLRKALTE</sequence>
<dbReference type="PANTHER" id="PTHR46211:SF1">
    <property type="entry name" value="GLYCEROPHOSPHODIESTER PHOSPHODIESTERASE, CYTOPLASMIC"/>
    <property type="match status" value="1"/>
</dbReference>
<dbReference type="InterPro" id="IPR030395">
    <property type="entry name" value="GP_PDE_dom"/>
</dbReference>
<keyword evidence="3" id="KW-1185">Reference proteome</keyword>
<dbReference type="SUPFAM" id="SSF51695">
    <property type="entry name" value="PLC-like phosphodiesterases"/>
    <property type="match status" value="1"/>
</dbReference>
<evidence type="ECO:0000313" key="3">
    <source>
        <dbReference type="Proteomes" id="UP001169069"/>
    </source>
</evidence>
<dbReference type="Gene3D" id="3.20.20.190">
    <property type="entry name" value="Phosphatidylinositol (PI) phosphodiesterase"/>
    <property type="match status" value="1"/>
</dbReference>
<feature type="domain" description="GP-PDE" evidence="1">
    <location>
        <begin position="1"/>
        <end position="231"/>
    </location>
</feature>
<comment type="caution">
    <text evidence="2">The sequence shown here is derived from an EMBL/GenBank/DDBJ whole genome shotgun (WGS) entry which is preliminary data.</text>
</comment>